<keyword evidence="1 3" id="KW-0547">Nucleotide-binding</keyword>
<dbReference type="InterPro" id="IPR005144">
    <property type="entry name" value="ATP-cone_dom"/>
</dbReference>
<evidence type="ECO:0000256" key="3">
    <source>
        <dbReference type="PROSITE-ProRule" id="PRU00492"/>
    </source>
</evidence>
<evidence type="ECO:0000259" key="4">
    <source>
        <dbReference type="PROSITE" id="PS51161"/>
    </source>
</evidence>
<dbReference type="SUPFAM" id="SSF52980">
    <property type="entry name" value="Restriction endonuclease-like"/>
    <property type="match status" value="1"/>
</dbReference>
<dbReference type="InterPro" id="IPR011335">
    <property type="entry name" value="Restrct_endonuc-II-like"/>
</dbReference>
<proteinExistence type="predicted"/>
<organism evidence="5 6">
    <name type="scientific">Chitinophaga defluvii</name>
    <dbReference type="NCBI Taxonomy" id="3163343"/>
    <lineage>
        <taxon>Bacteria</taxon>
        <taxon>Pseudomonadati</taxon>
        <taxon>Bacteroidota</taxon>
        <taxon>Chitinophagia</taxon>
        <taxon>Chitinophagales</taxon>
        <taxon>Chitinophagaceae</taxon>
        <taxon>Chitinophaga</taxon>
    </lineage>
</organism>
<dbReference type="EMBL" id="JBEXAC010000001">
    <property type="protein sequence ID" value="MET6996762.1"/>
    <property type="molecule type" value="Genomic_DNA"/>
</dbReference>
<evidence type="ECO:0000256" key="2">
    <source>
        <dbReference type="ARBA" id="ARBA00022840"/>
    </source>
</evidence>
<accession>A0ABV2T162</accession>
<dbReference type="Gene3D" id="3.40.1350.10">
    <property type="match status" value="1"/>
</dbReference>
<dbReference type="Pfam" id="PF03477">
    <property type="entry name" value="ATP-cone"/>
    <property type="match status" value="1"/>
</dbReference>
<sequence>MGSEQPAINVTKSTGAVVPFSAEKVRKSLKKAGATSAITEEIIQELYKQIYPDMPTKKIYNIAFQLLKNTAHPAAARYKLKQAIFELGPSGFPFEQFIAALFQHANFTVATNQLINGHCVKHEVDVTAFKSNRLHMIECKYHQQAGTHCDVKVPLYIDARFKDIRKKWEASGDKKTEGYQPWLVTNTRFTTDALQYGQCTGLHLLSWDFPFGKGLKDIIDNAGLYPITCLTTLSRNEKYRLLEKGIVLCQTLAEQPEKLKIADVPLQRRAIAIQEVENLCRHIVKLEWA</sequence>
<dbReference type="InterPro" id="IPR011856">
    <property type="entry name" value="tRNA_endonuc-like_dom_sf"/>
</dbReference>
<feature type="domain" description="ATP-cone" evidence="4">
    <location>
        <begin position="8"/>
        <end position="89"/>
    </location>
</feature>
<comment type="caution">
    <text evidence="5">The sequence shown here is derived from an EMBL/GenBank/DDBJ whole genome shotgun (WGS) entry which is preliminary data.</text>
</comment>
<gene>
    <name evidence="5" type="ORF">ABR189_05265</name>
</gene>
<dbReference type="RefSeq" id="WP_354659403.1">
    <property type="nucleotide sequence ID" value="NZ_JBEXAC010000001.1"/>
</dbReference>
<keyword evidence="6" id="KW-1185">Reference proteome</keyword>
<reference evidence="5 6" key="1">
    <citation type="submission" date="2024-06" db="EMBL/GenBank/DDBJ databases">
        <title>Chitinophaga defluvii sp. nov., isolated from municipal sewage.</title>
        <authorList>
            <person name="Zhang L."/>
        </authorList>
    </citation>
    <scope>NUCLEOTIDE SEQUENCE [LARGE SCALE GENOMIC DNA]</scope>
    <source>
        <strain evidence="5 6">H8</strain>
    </source>
</reference>
<evidence type="ECO:0000256" key="1">
    <source>
        <dbReference type="ARBA" id="ARBA00022741"/>
    </source>
</evidence>
<evidence type="ECO:0000313" key="5">
    <source>
        <dbReference type="EMBL" id="MET6996762.1"/>
    </source>
</evidence>
<dbReference type="PROSITE" id="PS51161">
    <property type="entry name" value="ATP_CONE"/>
    <property type="match status" value="1"/>
</dbReference>
<protein>
    <submittedName>
        <fullName evidence="5">ATP cone domain-containing protein</fullName>
    </submittedName>
</protein>
<name>A0ABV2T162_9BACT</name>
<dbReference type="CDD" id="cd22308">
    <property type="entry name" value="Af1548-like"/>
    <property type="match status" value="1"/>
</dbReference>
<keyword evidence="2 3" id="KW-0067">ATP-binding</keyword>
<evidence type="ECO:0000313" key="6">
    <source>
        <dbReference type="Proteomes" id="UP001549749"/>
    </source>
</evidence>
<dbReference type="Proteomes" id="UP001549749">
    <property type="component" value="Unassembled WGS sequence"/>
</dbReference>